<keyword evidence="5" id="KW-0547">Nucleotide-binding</keyword>
<dbReference type="InterPro" id="IPR049577">
    <property type="entry name" value="GMPP_N"/>
</dbReference>
<evidence type="ECO:0000313" key="12">
    <source>
        <dbReference type="EMBL" id="QDL54548.1"/>
    </source>
</evidence>
<dbReference type="SUPFAM" id="SSF51182">
    <property type="entry name" value="RmlC-like cupins"/>
    <property type="match status" value="1"/>
</dbReference>
<dbReference type="InterPro" id="IPR054566">
    <property type="entry name" value="ManC/GMP-like_b-helix"/>
</dbReference>
<organism evidence="12 13">
    <name type="scientific">Rhodoferax aquaticus</name>
    <dbReference type="NCBI Taxonomy" id="2527691"/>
    <lineage>
        <taxon>Bacteria</taxon>
        <taxon>Pseudomonadati</taxon>
        <taxon>Pseudomonadota</taxon>
        <taxon>Betaproteobacteria</taxon>
        <taxon>Burkholderiales</taxon>
        <taxon>Comamonadaceae</taxon>
        <taxon>Rhodoferax</taxon>
    </lineage>
</organism>
<dbReference type="GO" id="GO:0009298">
    <property type="term" value="P:GDP-mannose biosynthetic process"/>
    <property type="evidence" value="ECO:0007669"/>
    <property type="project" value="TreeGrafter"/>
</dbReference>
<dbReference type="InterPro" id="IPR005835">
    <property type="entry name" value="NTP_transferase_dom"/>
</dbReference>
<dbReference type="RefSeq" id="WP_142811559.1">
    <property type="nucleotide sequence ID" value="NZ_CP036282.1"/>
</dbReference>
<dbReference type="InterPro" id="IPR011051">
    <property type="entry name" value="RmlC_Cupin_sf"/>
</dbReference>
<dbReference type="Pfam" id="PF22640">
    <property type="entry name" value="ManC_GMP_beta-helix"/>
    <property type="match status" value="1"/>
</dbReference>
<evidence type="ECO:0000256" key="8">
    <source>
        <dbReference type="RuleBase" id="RU004190"/>
    </source>
</evidence>
<evidence type="ECO:0000313" key="13">
    <source>
        <dbReference type="Proteomes" id="UP000317365"/>
    </source>
</evidence>
<dbReference type="InterPro" id="IPR014710">
    <property type="entry name" value="RmlC-like_jellyroll"/>
</dbReference>
<dbReference type="CDD" id="cd02509">
    <property type="entry name" value="GDP-M1P_Guanylyltransferase"/>
    <property type="match status" value="1"/>
</dbReference>
<dbReference type="SUPFAM" id="SSF53448">
    <property type="entry name" value="Nucleotide-diphospho-sugar transferases"/>
    <property type="match status" value="1"/>
</dbReference>
<protein>
    <recommendedName>
        <fullName evidence="2">mannose-1-phosphate guanylyltransferase</fullName>
        <ecNumber evidence="2">2.7.7.13</ecNumber>
    </recommendedName>
</protein>
<dbReference type="AlphaFoldDB" id="A0A515EPF2"/>
<keyword evidence="12" id="KW-0413">Isomerase</keyword>
<evidence type="ECO:0000256" key="2">
    <source>
        <dbReference type="ARBA" id="ARBA00012387"/>
    </source>
</evidence>
<reference evidence="13" key="1">
    <citation type="submission" date="2019-02" db="EMBL/GenBank/DDBJ databases">
        <title>Complete genome sequence of Rhodoferax sp. Gr-4.</title>
        <authorList>
            <person name="Jin L."/>
        </authorList>
    </citation>
    <scope>NUCLEOTIDE SEQUENCE [LARGE SCALE GENOMIC DNA]</scope>
    <source>
        <strain evidence="13">Gr-4</strain>
    </source>
</reference>
<dbReference type="InterPro" id="IPR006375">
    <property type="entry name" value="Man1P_GuaTrfase/Man6P_Isoase"/>
</dbReference>
<dbReference type="FunFam" id="2.60.120.10:FF:000032">
    <property type="entry name" value="Mannose-1-phosphate guanylyltransferase/mannose-6-phosphate isomerase"/>
    <property type="match status" value="1"/>
</dbReference>
<dbReference type="KEGG" id="rhg:EXZ61_10435"/>
<keyword evidence="4 12" id="KW-0548">Nucleotidyltransferase</keyword>
<dbReference type="InterPro" id="IPR001538">
    <property type="entry name" value="Man6P_isomerase-2_C"/>
</dbReference>
<dbReference type="PANTHER" id="PTHR46390">
    <property type="entry name" value="MANNOSE-1-PHOSPHATE GUANYLYLTRANSFERASE"/>
    <property type="match status" value="1"/>
</dbReference>
<sequence length="481" mass="51283">MSQTAQVAAVEIVPVVMCGGSGTRLWPLSRKALPKQFVPLVDGKSLLQLTLERANLLGPKAVVVASEDHRFLAQECVQAAKVAATILLEPVARNTAAAMAVAALNAPSKALLVFLPADHHIPDAVAFANTIKTGVASAQAGSIVTYGIQPTYPSTAYGYIQQGASLVGQGGACAVQRFIEKPNAQKAQELLLAGGHFWNAGIFMCEAATLITALEAYAPDILASCRKAVAEQTPDGDFRRLDKASFEQCRSESIDYAVMEKAAQTPGHVAVLPFVSAWSDVGSWNAVAELSAPDAQGNRIHGQGHTVNASNTYIHAPHRPVVALGTKNLLIVDTADALLVADADHAEQVKTVVAQLEAQGVSQAQHHRRVARPWGAYDSVDSGERFQVKRIVVKPGASLSLQMHHHRAEHWIVVSGTAEVTNGDKVLLLSENQSTYIPLGQVHRLANPGKVPLEIIEVQSGTYLGEDDIVRLEDTYGRVLS</sequence>
<evidence type="ECO:0000256" key="3">
    <source>
        <dbReference type="ARBA" id="ARBA00022679"/>
    </source>
</evidence>
<comment type="catalytic activity">
    <reaction evidence="7">
        <text>alpha-D-mannose 1-phosphate + GTP + H(+) = GDP-alpha-D-mannose + diphosphate</text>
        <dbReference type="Rhea" id="RHEA:15229"/>
        <dbReference type="ChEBI" id="CHEBI:15378"/>
        <dbReference type="ChEBI" id="CHEBI:33019"/>
        <dbReference type="ChEBI" id="CHEBI:37565"/>
        <dbReference type="ChEBI" id="CHEBI:57527"/>
        <dbReference type="ChEBI" id="CHEBI:58409"/>
        <dbReference type="EC" id="2.7.7.13"/>
    </reaction>
</comment>
<dbReference type="InterPro" id="IPR051161">
    <property type="entry name" value="Mannose-6P_isomerase_type2"/>
</dbReference>
<evidence type="ECO:0000256" key="7">
    <source>
        <dbReference type="ARBA" id="ARBA00047343"/>
    </source>
</evidence>
<dbReference type="Proteomes" id="UP000317365">
    <property type="component" value="Chromosome"/>
</dbReference>
<feature type="domain" description="Mannose-6-phosphate isomerase type II C-terminal" evidence="10">
    <location>
        <begin position="362"/>
        <end position="474"/>
    </location>
</feature>
<gene>
    <name evidence="12" type="ORF">EXZ61_10435</name>
</gene>
<dbReference type="Gene3D" id="2.60.120.10">
    <property type="entry name" value="Jelly Rolls"/>
    <property type="match status" value="1"/>
</dbReference>
<comment type="similarity">
    <text evidence="1 8">Belongs to the mannose-6-phosphate isomerase type 2 family.</text>
</comment>
<dbReference type="PANTHER" id="PTHR46390:SF1">
    <property type="entry name" value="MANNOSE-1-PHOSPHATE GUANYLYLTRANSFERASE"/>
    <property type="match status" value="1"/>
</dbReference>
<evidence type="ECO:0000259" key="9">
    <source>
        <dbReference type="Pfam" id="PF00483"/>
    </source>
</evidence>
<dbReference type="CDD" id="cd02213">
    <property type="entry name" value="cupin_PMI_typeII_C"/>
    <property type="match status" value="1"/>
</dbReference>
<dbReference type="GO" id="GO:0016853">
    <property type="term" value="F:isomerase activity"/>
    <property type="evidence" value="ECO:0007669"/>
    <property type="project" value="UniProtKB-KW"/>
</dbReference>
<keyword evidence="13" id="KW-1185">Reference proteome</keyword>
<evidence type="ECO:0000256" key="1">
    <source>
        <dbReference type="ARBA" id="ARBA00006115"/>
    </source>
</evidence>
<dbReference type="Pfam" id="PF00483">
    <property type="entry name" value="NTP_transferase"/>
    <property type="match status" value="1"/>
</dbReference>
<proteinExistence type="inferred from homology"/>
<evidence type="ECO:0000256" key="5">
    <source>
        <dbReference type="ARBA" id="ARBA00022741"/>
    </source>
</evidence>
<dbReference type="EMBL" id="CP036282">
    <property type="protein sequence ID" value="QDL54548.1"/>
    <property type="molecule type" value="Genomic_DNA"/>
</dbReference>
<dbReference type="FunFam" id="3.90.550.10:FF:000046">
    <property type="entry name" value="Mannose-1-phosphate guanylyltransferase (GDP)"/>
    <property type="match status" value="1"/>
</dbReference>
<dbReference type="InterPro" id="IPR029044">
    <property type="entry name" value="Nucleotide-diphossugar_trans"/>
</dbReference>
<reference evidence="13" key="2">
    <citation type="journal article" date="2020" name="Int. J. Syst. Evol. Microbiol.">
        <title>Genomic insights into a novel species Rhodoferax aquaticus sp. nov., isolated from freshwater.</title>
        <authorList>
            <person name="Li T."/>
            <person name="Zhuo Y."/>
            <person name="Jin C.Z."/>
            <person name="Wu X."/>
            <person name="Ko S.R."/>
            <person name="Jin F.J."/>
            <person name="Ahn C.Y."/>
            <person name="Oh H.M."/>
            <person name="Lee H.G."/>
            <person name="Jin L."/>
        </authorList>
    </citation>
    <scope>NUCLEOTIDE SEQUENCE [LARGE SCALE GENOMIC DNA]</scope>
    <source>
        <strain evidence="13">Gr-4</strain>
    </source>
</reference>
<name>A0A515EPF2_9BURK</name>
<dbReference type="GO" id="GO:0005525">
    <property type="term" value="F:GTP binding"/>
    <property type="evidence" value="ECO:0007669"/>
    <property type="project" value="UniProtKB-KW"/>
</dbReference>
<feature type="domain" description="MannoseP isomerase/GMP-like beta-helix" evidence="11">
    <location>
        <begin position="307"/>
        <end position="356"/>
    </location>
</feature>
<dbReference type="Pfam" id="PF01050">
    <property type="entry name" value="MannoseP_isomer"/>
    <property type="match status" value="1"/>
</dbReference>
<dbReference type="NCBIfam" id="TIGR01479">
    <property type="entry name" value="GMP_PMI"/>
    <property type="match status" value="1"/>
</dbReference>
<feature type="domain" description="Nucleotidyl transferase" evidence="9">
    <location>
        <begin position="14"/>
        <end position="294"/>
    </location>
</feature>
<dbReference type="GO" id="GO:0004475">
    <property type="term" value="F:mannose-1-phosphate guanylyltransferase (GTP) activity"/>
    <property type="evidence" value="ECO:0007669"/>
    <property type="project" value="UniProtKB-EC"/>
</dbReference>
<dbReference type="GO" id="GO:0000271">
    <property type="term" value="P:polysaccharide biosynthetic process"/>
    <property type="evidence" value="ECO:0007669"/>
    <property type="project" value="InterPro"/>
</dbReference>
<evidence type="ECO:0000259" key="11">
    <source>
        <dbReference type="Pfam" id="PF22640"/>
    </source>
</evidence>
<evidence type="ECO:0000256" key="6">
    <source>
        <dbReference type="ARBA" id="ARBA00023134"/>
    </source>
</evidence>
<dbReference type="EC" id="2.7.7.13" evidence="2"/>
<dbReference type="Gene3D" id="3.90.550.10">
    <property type="entry name" value="Spore Coat Polysaccharide Biosynthesis Protein SpsA, Chain A"/>
    <property type="match status" value="1"/>
</dbReference>
<evidence type="ECO:0000256" key="4">
    <source>
        <dbReference type="ARBA" id="ARBA00022695"/>
    </source>
</evidence>
<accession>A0A515EPF2</accession>
<keyword evidence="3 12" id="KW-0808">Transferase</keyword>
<evidence type="ECO:0000259" key="10">
    <source>
        <dbReference type="Pfam" id="PF01050"/>
    </source>
</evidence>
<keyword evidence="6" id="KW-0342">GTP-binding</keyword>